<feature type="transmembrane region" description="Helical" evidence="6">
    <location>
        <begin position="214"/>
        <end position="234"/>
    </location>
</feature>
<feature type="transmembrane region" description="Helical" evidence="6">
    <location>
        <begin position="95"/>
        <end position="115"/>
    </location>
</feature>
<dbReference type="GO" id="GO:0005886">
    <property type="term" value="C:plasma membrane"/>
    <property type="evidence" value="ECO:0007669"/>
    <property type="project" value="TreeGrafter"/>
</dbReference>
<keyword evidence="8" id="KW-1185">Reference proteome</keyword>
<dbReference type="RefSeq" id="WP_121587232.1">
    <property type="nucleotide sequence ID" value="NZ_RCHT01000021.1"/>
</dbReference>
<evidence type="ECO:0000256" key="2">
    <source>
        <dbReference type="ARBA" id="ARBA00010350"/>
    </source>
</evidence>
<feature type="transmembrane region" description="Helical" evidence="6">
    <location>
        <begin position="34"/>
        <end position="53"/>
    </location>
</feature>
<keyword evidence="5 6" id="KW-0472">Membrane</keyword>
<accession>A0A498CKE1</accession>
<comment type="similarity">
    <text evidence="2 6">Belongs to the BI1 family.</text>
</comment>
<dbReference type="AlphaFoldDB" id="A0A498CKE1"/>
<comment type="subcellular location">
    <subcellularLocation>
        <location evidence="1">Membrane</location>
        <topology evidence="1">Multi-pass membrane protein</topology>
    </subcellularLocation>
</comment>
<name>A0A498CKE1_9FIRM</name>
<proteinExistence type="inferred from homology"/>
<evidence type="ECO:0000256" key="1">
    <source>
        <dbReference type="ARBA" id="ARBA00004141"/>
    </source>
</evidence>
<protein>
    <submittedName>
        <fullName evidence="7">Bax inhibitor-1/YccA family protein</fullName>
    </submittedName>
</protein>
<evidence type="ECO:0000313" key="8">
    <source>
        <dbReference type="Proteomes" id="UP000276301"/>
    </source>
</evidence>
<dbReference type="PANTHER" id="PTHR23291:SF50">
    <property type="entry name" value="PROTEIN LIFEGUARD 4"/>
    <property type="match status" value="1"/>
</dbReference>
<keyword evidence="3 6" id="KW-0812">Transmembrane</keyword>
<dbReference type="Proteomes" id="UP000276301">
    <property type="component" value="Unassembled WGS sequence"/>
</dbReference>
<evidence type="ECO:0000256" key="5">
    <source>
        <dbReference type="ARBA" id="ARBA00023136"/>
    </source>
</evidence>
<dbReference type="EMBL" id="RCHT01000021">
    <property type="protein sequence ID" value="RLL09519.1"/>
    <property type="molecule type" value="Genomic_DNA"/>
</dbReference>
<feature type="transmembrane region" description="Helical" evidence="6">
    <location>
        <begin position="121"/>
        <end position="141"/>
    </location>
</feature>
<feature type="transmembrane region" description="Helical" evidence="6">
    <location>
        <begin position="174"/>
        <end position="193"/>
    </location>
</feature>
<feature type="transmembrane region" description="Helical" evidence="6">
    <location>
        <begin position="65"/>
        <end position="83"/>
    </location>
</feature>
<evidence type="ECO:0000256" key="3">
    <source>
        <dbReference type="ARBA" id="ARBA00022692"/>
    </source>
</evidence>
<sequence length="241" mass="26915">MNENSYGGFQDGADLDAVRQQVQTPLYRHVAKTYGWMFLGLLLTFVTSFLLYATRMVLLFFITPWLPFALLIGKLALVFYLTSRIRKYSVTTARVIFLCYSVLTGIALSPLLLLYDAGSAIFVFGVVSVFFGVMAAAGLITKRDVSGFAPLILFGLLALLLMGVVNLFLGLEGFETAICFIGVAIFLGVTTYDSKKVKDYYHAFEGDAEMLEKVSIYSALNLYLDFINLFLYLLRLLGKRK</sequence>
<dbReference type="PANTHER" id="PTHR23291">
    <property type="entry name" value="BAX INHIBITOR-RELATED"/>
    <property type="match status" value="1"/>
</dbReference>
<keyword evidence="4 6" id="KW-1133">Transmembrane helix</keyword>
<organism evidence="7 8">
    <name type="scientific">Anaerotruncus massiliensis</name>
    <name type="common">ex Liu et al. 2021</name>
    <dbReference type="NCBI Taxonomy" id="2321404"/>
    <lineage>
        <taxon>Bacteria</taxon>
        <taxon>Bacillati</taxon>
        <taxon>Bacillota</taxon>
        <taxon>Clostridia</taxon>
        <taxon>Eubacteriales</taxon>
        <taxon>Oscillospiraceae</taxon>
        <taxon>Anaerotruncus</taxon>
    </lineage>
</organism>
<reference evidence="7 8" key="1">
    <citation type="submission" date="2018-10" db="EMBL/GenBank/DDBJ databases">
        <title>Anaerotruncus faecis sp. nov., isolated from human feces.</title>
        <authorList>
            <person name="Wang Y.-J."/>
        </authorList>
    </citation>
    <scope>NUCLEOTIDE SEQUENCE [LARGE SCALE GENOMIC DNA]</scope>
    <source>
        <strain evidence="7 8">22A2-44</strain>
    </source>
</reference>
<dbReference type="CDD" id="cd10432">
    <property type="entry name" value="BI-1-like_bacterial"/>
    <property type="match status" value="1"/>
</dbReference>
<feature type="transmembrane region" description="Helical" evidence="6">
    <location>
        <begin position="148"/>
        <end position="168"/>
    </location>
</feature>
<gene>
    <name evidence="7" type="ORF">D4A47_10365</name>
</gene>
<comment type="caution">
    <text evidence="7">The sequence shown here is derived from an EMBL/GenBank/DDBJ whole genome shotgun (WGS) entry which is preliminary data.</text>
</comment>
<evidence type="ECO:0000313" key="7">
    <source>
        <dbReference type="EMBL" id="RLL09519.1"/>
    </source>
</evidence>
<dbReference type="Pfam" id="PF01027">
    <property type="entry name" value="Bax1-I"/>
    <property type="match status" value="1"/>
</dbReference>
<dbReference type="InterPro" id="IPR006214">
    <property type="entry name" value="Bax_inhibitor_1-related"/>
</dbReference>
<evidence type="ECO:0000256" key="6">
    <source>
        <dbReference type="RuleBase" id="RU004379"/>
    </source>
</evidence>
<evidence type="ECO:0000256" key="4">
    <source>
        <dbReference type="ARBA" id="ARBA00022989"/>
    </source>
</evidence>